<organism evidence="9 10">
    <name type="scientific">Marilutibacter penaei</name>
    <dbReference type="NCBI Taxonomy" id="2759900"/>
    <lineage>
        <taxon>Bacteria</taxon>
        <taxon>Pseudomonadati</taxon>
        <taxon>Pseudomonadota</taxon>
        <taxon>Gammaproteobacteria</taxon>
        <taxon>Lysobacterales</taxon>
        <taxon>Lysobacteraceae</taxon>
        <taxon>Marilutibacter</taxon>
    </lineage>
</organism>
<keyword evidence="5 7" id="KW-0472">Membrane</keyword>
<dbReference type="Proteomes" id="UP000552587">
    <property type="component" value="Unassembled WGS sequence"/>
</dbReference>
<evidence type="ECO:0000256" key="1">
    <source>
        <dbReference type="ARBA" id="ARBA00004651"/>
    </source>
</evidence>
<dbReference type="Gene3D" id="3.60.15.10">
    <property type="entry name" value="Ribonuclease Z/Hydroxyacylglutathione hydrolase-like"/>
    <property type="match status" value="1"/>
</dbReference>
<feature type="transmembrane region" description="Helical" evidence="7">
    <location>
        <begin position="431"/>
        <end position="451"/>
    </location>
</feature>
<comment type="subcellular location">
    <subcellularLocation>
        <location evidence="1">Cell membrane</location>
        <topology evidence="1">Multi-pass membrane protein</topology>
    </subcellularLocation>
</comment>
<keyword evidence="10" id="KW-1185">Reference proteome</keyword>
<feature type="domain" description="Metallo-beta-lactamase" evidence="8">
    <location>
        <begin position="549"/>
        <end position="734"/>
    </location>
</feature>
<feature type="transmembrane region" description="Helical" evidence="7">
    <location>
        <begin position="399"/>
        <end position="419"/>
    </location>
</feature>
<dbReference type="InterPro" id="IPR036866">
    <property type="entry name" value="RibonucZ/Hydroxyglut_hydro"/>
</dbReference>
<dbReference type="InterPro" id="IPR025405">
    <property type="entry name" value="DUF4131"/>
</dbReference>
<dbReference type="Pfam" id="PF00753">
    <property type="entry name" value="Lactamase_B"/>
    <property type="match status" value="1"/>
</dbReference>
<dbReference type="GO" id="GO:0030420">
    <property type="term" value="P:establishment of competence for transformation"/>
    <property type="evidence" value="ECO:0007669"/>
    <property type="project" value="InterPro"/>
</dbReference>
<dbReference type="SMART" id="SM00849">
    <property type="entry name" value="Lactamase_B"/>
    <property type="match status" value="1"/>
</dbReference>
<feature type="transmembrane region" description="Helical" evidence="7">
    <location>
        <begin position="306"/>
        <end position="322"/>
    </location>
</feature>
<feature type="transmembrane region" description="Helical" evidence="7">
    <location>
        <begin position="76"/>
        <end position="99"/>
    </location>
</feature>
<dbReference type="InterPro" id="IPR004477">
    <property type="entry name" value="ComEC_N"/>
</dbReference>
<feature type="transmembrane region" description="Helical" evidence="7">
    <location>
        <begin position="357"/>
        <end position="387"/>
    </location>
</feature>
<dbReference type="AlphaFoldDB" id="A0A7W3U5A4"/>
<dbReference type="InterPro" id="IPR052159">
    <property type="entry name" value="Competence_DNA_uptake"/>
</dbReference>
<dbReference type="EMBL" id="JACHTE010000008">
    <property type="protein sequence ID" value="MBB1089183.1"/>
    <property type="molecule type" value="Genomic_DNA"/>
</dbReference>
<dbReference type="GO" id="GO:0005886">
    <property type="term" value="C:plasma membrane"/>
    <property type="evidence" value="ECO:0007669"/>
    <property type="project" value="UniProtKB-SubCell"/>
</dbReference>
<feature type="transmembrane region" description="Helical" evidence="7">
    <location>
        <begin position="493"/>
        <end position="510"/>
    </location>
</feature>
<dbReference type="InterPro" id="IPR004797">
    <property type="entry name" value="Competence_ComEC/Rec2"/>
</dbReference>
<sequence>MQPAAGTPPVIHAPAGACARRPAVALFGPGSAAALLTGVVAVLLSPAWPPAGWGIPVVVAGLSCLVGGWRRRRRAYLWMGWVLAGVGLAVVHAAGMLAAQLPPRLEGAEMQVTGRVVSLVDRADGRLMFDFRVDPEATQPGALRGALLRLAWHAREGTSPAAVAPGERWQLRVRVRAPRGVRNPGGFDAERHALAAGRVADGQVRSPADARRITTGSSIDAWRERMAARIEAGVPAPSSRFIRALALGDTRGVSDQDWYLLRANGLTHLIAISGFHVGLVAGFAALLCQGLWWLWPGLGRSIPRPLAAGLAAVAGAAVYAAVAGFALPTVRTVLMIAVVVLSRLARERSAQVDALSIAAIVVLLVDPLAVLGAGFWLSFAGVAWLMWCLPVATRRPVRAFLLAQGVVTVGLLPLSVALFGQASLAGPIANLVAVPWWSLVVVPLVLAGTALDGVWAGAGVWAWRLGAWCFDLTWPLFEHLGGSRLALAWLPDSSWVAVPMAVLGAFWMLLPRGLPGKPLAALLWLPLLWPAKDLPAHGELEMQVLDVGQGLAIVVRTAGHVLLYDAGPLGRSGHDAGERIVVPALHGLGIRRLDRIMLSHADADHAGGLAATRSAFDTDTLVAPHQSGIEGATACVAGDAWAWDGVWFEVLHPTPFFPYLGNESSCVLRISSPHGRVLLTGDIGTIIEQRLLRMSPQRLGAEVVVVPHHGSNGSSSPSFIEAVGARHAIVSTAHGNHFRHPRPEIVARWSQAGAAWHDTAVTGAVRVGLSREGVDVESRRRAQRRGWDAEARRRAASVPP</sequence>
<dbReference type="InterPro" id="IPR001279">
    <property type="entry name" value="Metallo-B-lactamas"/>
</dbReference>
<keyword evidence="2" id="KW-1003">Cell membrane</keyword>
<accession>A0A7W3U5A4</accession>
<comment type="caution">
    <text evidence="9">The sequence shown here is derived from an EMBL/GenBank/DDBJ whole genome shotgun (WGS) entry which is preliminary data.</text>
</comment>
<dbReference type="PANTHER" id="PTHR30619">
    <property type="entry name" value="DNA INTERNALIZATION/COMPETENCE PROTEIN COMEC/REC2"/>
    <property type="match status" value="1"/>
</dbReference>
<evidence type="ECO:0000256" key="2">
    <source>
        <dbReference type="ARBA" id="ARBA00022475"/>
    </source>
</evidence>
<evidence type="ECO:0000313" key="9">
    <source>
        <dbReference type="EMBL" id="MBB1089183.1"/>
    </source>
</evidence>
<keyword evidence="4 7" id="KW-1133">Transmembrane helix</keyword>
<dbReference type="Pfam" id="PF03772">
    <property type="entry name" value="Competence"/>
    <property type="match status" value="1"/>
</dbReference>
<feature type="region of interest" description="Disordered" evidence="6">
    <location>
        <begin position="772"/>
        <end position="800"/>
    </location>
</feature>
<feature type="transmembrane region" description="Helical" evidence="7">
    <location>
        <begin position="24"/>
        <end position="45"/>
    </location>
</feature>
<evidence type="ECO:0000313" key="10">
    <source>
        <dbReference type="Proteomes" id="UP000552587"/>
    </source>
</evidence>
<keyword evidence="3 7" id="KW-0812">Transmembrane</keyword>
<evidence type="ECO:0000256" key="6">
    <source>
        <dbReference type="SAM" id="MobiDB-lite"/>
    </source>
</evidence>
<protein>
    <submittedName>
        <fullName evidence="9">DNA internalization-related competence protein ComEC/Rec2</fullName>
    </submittedName>
</protein>
<name>A0A7W3U5A4_9GAMM</name>
<dbReference type="SUPFAM" id="SSF56281">
    <property type="entry name" value="Metallo-hydrolase/oxidoreductase"/>
    <property type="match status" value="1"/>
</dbReference>
<feature type="compositionally biased region" description="Basic and acidic residues" evidence="6">
    <location>
        <begin position="772"/>
        <end position="793"/>
    </location>
</feature>
<evidence type="ECO:0000256" key="5">
    <source>
        <dbReference type="ARBA" id="ARBA00023136"/>
    </source>
</evidence>
<dbReference type="PANTHER" id="PTHR30619:SF1">
    <property type="entry name" value="RECOMBINATION PROTEIN 2"/>
    <property type="match status" value="1"/>
</dbReference>
<reference evidence="9 10" key="1">
    <citation type="submission" date="2020-07" db="EMBL/GenBank/DDBJ databases">
        <authorList>
            <person name="Xu S."/>
            <person name="Li A."/>
        </authorList>
    </citation>
    <scope>NUCLEOTIDE SEQUENCE [LARGE SCALE GENOMIC DNA]</scope>
    <source>
        <strain evidence="9 10">SG-8</strain>
    </source>
</reference>
<evidence type="ECO:0000259" key="8">
    <source>
        <dbReference type="SMART" id="SM00849"/>
    </source>
</evidence>
<dbReference type="Pfam" id="PF13567">
    <property type="entry name" value="DUF4131"/>
    <property type="match status" value="1"/>
</dbReference>
<feature type="transmembrane region" description="Helical" evidence="7">
    <location>
        <begin position="269"/>
        <end position="294"/>
    </location>
</feature>
<dbReference type="InterPro" id="IPR035681">
    <property type="entry name" value="ComA-like_MBL"/>
</dbReference>
<gene>
    <name evidence="9" type="ORF">H4F99_11890</name>
</gene>
<dbReference type="CDD" id="cd07731">
    <property type="entry name" value="ComA-like_MBL-fold"/>
    <property type="match status" value="1"/>
</dbReference>
<evidence type="ECO:0000256" key="4">
    <source>
        <dbReference type="ARBA" id="ARBA00022989"/>
    </source>
</evidence>
<evidence type="ECO:0000256" key="3">
    <source>
        <dbReference type="ARBA" id="ARBA00022692"/>
    </source>
</evidence>
<dbReference type="NCBIfam" id="TIGR00360">
    <property type="entry name" value="ComEC_N-term"/>
    <property type="match status" value="1"/>
</dbReference>
<evidence type="ECO:0000256" key="7">
    <source>
        <dbReference type="SAM" id="Phobius"/>
    </source>
</evidence>
<feature type="transmembrane region" description="Helical" evidence="7">
    <location>
        <begin position="51"/>
        <end position="69"/>
    </location>
</feature>
<dbReference type="NCBIfam" id="TIGR00361">
    <property type="entry name" value="ComEC_Rec2"/>
    <property type="match status" value="1"/>
</dbReference>
<proteinExistence type="predicted"/>